<accession>A0A7R7I0S8</accession>
<name>A0A7R7I0S8_9ACTN</name>
<evidence type="ECO:0000313" key="3">
    <source>
        <dbReference type="Proteomes" id="UP000611640"/>
    </source>
</evidence>
<dbReference type="AlphaFoldDB" id="A0A7R7I0S8"/>
<feature type="region of interest" description="Disordered" evidence="1">
    <location>
        <begin position="45"/>
        <end position="69"/>
    </location>
</feature>
<proteinExistence type="predicted"/>
<dbReference type="KEGG" id="atl:Athai_63420"/>
<protein>
    <submittedName>
        <fullName evidence="2">Uncharacterized protein</fullName>
    </submittedName>
</protein>
<reference evidence="2 3" key="1">
    <citation type="submission" date="2020-08" db="EMBL/GenBank/DDBJ databases">
        <title>Whole genome shotgun sequence of Actinocatenispora thailandica NBRC 105041.</title>
        <authorList>
            <person name="Komaki H."/>
            <person name="Tamura T."/>
        </authorList>
    </citation>
    <scope>NUCLEOTIDE SEQUENCE [LARGE SCALE GENOMIC DNA]</scope>
    <source>
        <strain evidence="2 3">NBRC 105041</strain>
    </source>
</reference>
<evidence type="ECO:0000256" key="1">
    <source>
        <dbReference type="SAM" id="MobiDB-lite"/>
    </source>
</evidence>
<dbReference type="Proteomes" id="UP000611640">
    <property type="component" value="Chromosome"/>
</dbReference>
<gene>
    <name evidence="2" type="ORF">Athai_63420</name>
</gene>
<evidence type="ECO:0000313" key="2">
    <source>
        <dbReference type="EMBL" id="BCJ38839.1"/>
    </source>
</evidence>
<keyword evidence="3" id="KW-1185">Reference proteome</keyword>
<dbReference type="EMBL" id="AP023355">
    <property type="protein sequence ID" value="BCJ38839.1"/>
    <property type="molecule type" value="Genomic_DNA"/>
</dbReference>
<sequence length="69" mass="7719">MLLHHDGRHAVVVECEGGGQADQAGADDQDRFVYVVHHAYNVHDGLESRHERANRGRRAPGLPAERERP</sequence>
<feature type="compositionally biased region" description="Basic and acidic residues" evidence="1">
    <location>
        <begin position="45"/>
        <end position="54"/>
    </location>
</feature>
<organism evidence="2 3">
    <name type="scientific">Actinocatenispora thailandica</name>
    <dbReference type="NCBI Taxonomy" id="227318"/>
    <lineage>
        <taxon>Bacteria</taxon>
        <taxon>Bacillati</taxon>
        <taxon>Actinomycetota</taxon>
        <taxon>Actinomycetes</taxon>
        <taxon>Micromonosporales</taxon>
        <taxon>Micromonosporaceae</taxon>
        <taxon>Actinocatenispora</taxon>
    </lineage>
</organism>